<dbReference type="Pfam" id="PF03690">
    <property type="entry name" value="MYG1_exonuc"/>
    <property type="match status" value="1"/>
</dbReference>
<dbReference type="OrthoDB" id="183622at2"/>
<organism evidence="2 3">
    <name type="scientific">Commensalibacter intestini A911</name>
    <dbReference type="NCBI Taxonomy" id="1088868"/>
    <lineage>
        <taxon>Bacteria</taxon>
        <taxon>Pseudomonadati</taxon>
        <taxon>Pseudomonadota</taxon>
        <taxon>Alphaproteobacteria</taxon>
        <taxon>Acetobacterales</taxon>
        <taxon>Acetobacteraceae</taxon>
    </lineage>
</organism>
<evidence type="ECO:0000313" key="3">
    <source>
        <dbReference type="Proteomes" id="UP000005939"/>
    </source>
</evidence>
<reference evidence="2 3" key="1">
    <citation type="submission" date="2011-10" db="EMBL/GenBank/DDBJ databases">
        <title>Genome Sequence of Commensalibacter intestini A911, isolated from Drosophila gut.</title>
        <authorList>
            <person name="Lee W.-J."/>
            <person name="Kim E.-K."/>
        </authorList>
    </citation>
    <scope>NUCLEOTIDE SEQUENCE [LARGE SCALE GENOMIC DNA]</scope>
    <source>
        <strain evidence="2 3">A911</strain>
    </source>
</reference>
<comment type="caution">
    <text evidence="2">The sequence shown here is derived from an EMBL/GenBank/DDBJ whole genome shotgun (WGS) entry which is preliminary data.</text>
</comment>
<dbReference type="EMBL" id="AGFR01000003">
    <property type="protein sequence ID" value="EHD14957.1"/>
    <property type="molecule type" value="Genomic_DNA"/>
</dbReference>
<evidence type="ECO:0008006" key="4">
    <source>
        <dbReference type="Google" id="ProtNLM"/>
    </source>
</evidence>
<proteinExistence type="inferred from homology"/>
<evidence type="ECO:0000256" key="1">
    <source>
        <dbReference type="ARBA" id="ARBA00010105"/>
    </source>
</evidence>
<sequence>MVTSLYYESYILFFITGEIMPDDITPPLSDSLTEGLMDRNKELLIVTHNGRFHIDDVFAFTTLAIALDLDNRPFKVERTRDTEIIEKADIVFDVGGIFDGKRRFDHHQIGAPERDIKQTPKGIEGTIPYSSAGLIWRAFGLDVIQKLAPDLDDKSRKIAHNVIEKSLVIPIDAIDNGKMHPENGLNFSSIINVFNPPWDTDDSSTQLERFFEASQIVRTVLMYQLNIEFARLRAIGCTQEAYKSSPDQRILMLPRWMPHIYPIFANGWATQLVIYPAENEWRIGTVPIRMHGNDRRKLFPASWGGLEGEALAAETGIPGSKFVHKGLFIAVTETKEAAIALAEKTLGG</sequence>
<dbReference type="STRING" id="1088868.CIN_08890"/>
<accession>G6EZL9</accession>
<dbReference type="InterPro" id="IPR003226">
    <property type="entry name" value="MYG1_exonuclease"/>
</dbReference>
<evidence type="ECO:0000313" key="2">
    <source>
        <dbReference type="EMBL" id="EHD14957.1"/>
    </source>
</evidence>
<dbReference type="PANTHER" id="PTHR11215">
    <property type="entry name" value="METAL DEPENDENT HYDROLASE - RELATED"/>
    <property type="match status" value="1"/>
</dbReference>
<dbReference type="GO" id="GO:0005737">
    <property type="term" value="C:cytoplasm"/>
    <property type="evidence" value="ECO:0007669"/>
    <property type="project" value="TreeGrafter"/>
</dbReference>
<gene>
    <name evidence="2" type="ORF">CIN_08890</name>
</gene>
<comment type="similarity">
    <text evidence="1">Belongs to the MYG1 family.</text>
</comment>
<dbReference type="PANTHER" id="PTHR11215:SF1">
    <property type="entry name" value="MYG1 EXONUCLEASE"/>
    <property type="match status" value="1"/>
</dbReference>
<name>G6EZL9_9PROT</name>
<dbReference type="eggNOG" id="COG4286">
    <property type="taxonomic scope" value="Bacteria"/>
</dbReference>
<protein>
    <recommendedName>
        <fullName evidence="4">Metal-dependent hydrolase</fullName>
    </recommendedName>
</protein>
<dbReference type="AlphaFoldDB" id="G6EZL9"/>
<dbReference type="Proteomes" id="UP000005939">
    <property type="component" value="Unassembled WGS sequence"/>
</dbReference>